<keyword evidence="2" id="KW-1185">Reference proteome</keyword>
<evidence type="ECO:0000313" key="2">
    <source>
        <dbReference type="Proteomes" id="UP000812013"/>
    </source>
</evidence>
<name>A0ABS6YZM8_9ACTN</name>
<dbReference type="Pfam" id="PF05960">
    <property type="entry name" value="DUF885"/>
    <property type="match status" value="1"/>
</dbReference>
<evidence type="ECO:0000313" key="1">
    <source>
        <dbReference type="EMBL" id="MBW5480925.1"/>
    </source>
</evidence>
<dbReference type="InterPro" id="IPR010281">
    <property type="entry name" value="DUF885"/>
</dbReference>
<dbReference type="Proteomes" id="UP000812013">
    <property type="component" value="Unassembled WGS sequence"/>
</dbReference>
<dbReference type="PANTHER" id="PTHR33361">
    <property type="entry name" value="GLR0591 PROTEIN"/>
    <property type="match status" value="1"/>
</dbReference>
<protein>
    <submittedName>
        <fullName evidence="1">DUF885 family protein</fullName>
    </submittedName>
</protein>
<dbReference type="RefSeq" id="WP_219664788.1">
    <property type="nucleotide sequence ID" value="NZ_WTFF01000010.1"/>
</dbReference>
<proteinExistence type="predicted"/>
<comment type="caution">
    <text evidence="1">The sequence shown here is derived from an EMBL/GenBank/DDBJ whole genome shotgun (WGS) entry which is preliminary data.</text>
</comment>
<gene>
    <name evidence="1" type="ORF">GPJ59_03220</name>
</gene>
<sequence>MTSTSRLSPLDPRLAAICDLSVSAARDGAGRHEYDGTVQDLSPDGVRRGLAALGGPAGTEPCPDPHDEAHAAAAEEALRVRFGELELHRSNPVWHIENLDLTGYDRPYAPAAERDAARSAHLRRWPDAVDAAVEALDRVPAALAKATLPLARGLSTFLDPRSGPVHTAAGRAHARLMTHLELAAAEGAPSAALGGPALARLLGAAEACTFDLTAMSARVDAERDRLRALLDESLRRIDPAAAPADTVRALQADHPDADSLLDEFAALVDETIAWTAQRDLVPHHDVEVAVRPMPDSQRRALAGLFASAPHEAEAAADFRVTLPDRGWTRAESKQWLSTGFNRTLMPNMAVHEVAPGHASHFRALRRAATDVRRTLHSDAFIEGWAHYCEELALEQGFRDGDPRVAVAVAQDGLRRVTRFACAIGLHTGAMTLSDAAARFTEDVSLAGPAALHEAERGLFEPSYGRYTWGKFAVLDLREQARARWGGDFSLRRFHRALFDLGAPPLGLLHTALERG</sequence>
<accession>A0ABS6YZM8</accession>
<dbReference type="PANTHER" id="PTHR33361:SF15">
    <property type="entry name" value="DUF885 FAMILY LIPOPROTEIN"/>
    <property type="match status" value="1"/>
</dbReference>
<reference evidence="1 2" key="1">
    <citation type="submission" date="2019-12" db="EMBL/GenBank/DDBJ databases">
        <title>Genome sequence of Streptomyces bambusae.</title>
        <authorList>
            <person name="Bansal K."/>
            <person name="Choksket S."/>
            <person name="Korpole S."/>
            <person name="Patil P.B."/>
        </authorList>
    </citation>
    <scope>NUCLEOTIDE SEQUENCE [LARGE SCALE GENOMIC DNA]</scope>
    <source>
        <strain evidence="1 2">SK60</strain>
    </source>
</reference>
<organism evidence="1 2">
    <name type="scientific">Streptomyces bambusae</name>
    <dbReference type="NCBI Taxonomy" id="1550616"/>
    <lineage>
        <taxon>Bacteria</taxon>
        <taxon>Bacillati</taxon>
        <taxon>Actinomycetota</taxon>
        <taxon>Actinomycetes</taxon>
        <taxon>Kitasatosporales</taxon>
        <taxon>Streptomycetaceae</taxon>
        <taxon>Streptomyces</taxon>
    </lineage>
</organism>
<dbReference type="EMBL" id="WTFF01000010">
    <property type="protein sequence ID" value="MBW5480925.1"/>
    <property type="molecule type" value="Genomic_DNA"/>
</dbReference>